<dbReference type="GO" id="GO:0051286">
    <property type="term" value="C:cell tip"/>
    <property type="evidence" value="ECO:0007669"/>
    <property type="project" value="TreeGrafter"/>
</dbReference>
<name>A0A6A6CAY8_ZASCE</name>
<feature type="region of interest" description="Disordered" evidence="3">
    <location>
        <begin position="535"/>
        <end position="686"/>
    </location>
</feature>
<evidence type="ECO:0000259" key="4">
    <source>
        <dbReference type="Pfam" id="PF06428"/>
    </source>
</evidence>
<dbReference type="GO" id="GO:0006887">
    <property type="term" value="P:exocytosis"/>
    <property type="evidence" value="ECO:0007669"/>
    <property type="project" value="TreeGrafter"/>
</dbReference>
<sequence>MDTRTPSPVQRSISTESTNNDDDAYKPDLSAEVAMLSTKLVNAINYQTNLDDSLQHTRHELEQERQLRTTAEADKARLDGMLSAGLLLKKADVDKTIAKLRGELASERAARDAAEKAKKQTEGELENLTSALFEEANTMVAAARKETESVEKRNAQLRSQLQDTEMLLASQQEQLQDLKATMEKLQAEATPTRDLSIPSTPVTNSTAVFDALQISPNTTTTPDLHPEHPLHFSQLISPVLRNDITEYADFQDLLLLGRRMGLHSRTNSSNNTANQQSSGQSTYTMAAASASSPNLPGSFSFANSSPSSSSPNMPALKESKFYKRALAEDIEPTLRLDLAPGLSFLSRRTVVGSLLNGTLAVEPYPQSKHYFACTLCGESKRGEPYVRKFRFRTSEDDNVSKPLCDYCVSRVRSTCDFVGFLRMIRDGHWKCDTDEEQKGAWEEAVRLRERMFWARLGGGVVPCLQMAQRGVPATPTSAAGVKSARQSLESIPERKAAAAAQSSMGSEGSGDNATVSAEEQPRSISQAFVNMSSGAAAVSTPELQPTHEGATEDPRFITPPVSRGLDVEEDEEADPGALSPQPETPFEDANQQLEDSLAKAAAKAESNDEPAADDTRNVEAQVLAVDESETSQEPENANDESLQVPAPEQRESQSARSSLSVERPPNHERKSSSVLARVRAMENQQQ</sequence>
<reference evidence="5" key="1">
    <citation type="journal article" date="2020" name="Stud. Mycol.">
        <title>101 Dothideomycetes genomes: a test case for predicting lifestyles and emergence of pathogens.</title>
        <authorList>
            <person name="Haridas S."/>
            <person name="Albert R."/>
            <person name="Binder M."/>
            <person name="Bloem J."/>
            <person name="Labutti K."/>
            <person name="Salamov A."/>
            <person name="Andreopoulos B."/>
            <person name="Baker S."/>
            <person name="Barry K."/>
            <person name="Bills G."/>
            <person name="Bluhm B."/>
            <person name="Cannon C."/>
            <person name="Castanera R."/>
            <person name="Culley D."/>
            <person name="Daum C."/>
            <person name="Ezra D."/>
            <person name="Gonzalez J."/>
            <person name="Henrissat B."/>
            <person name="Kuo A."/>
            <person name="Liang C."/>
            <person name="Lipzen A."/>
            <person name="Lutzoni F."/>
            <person name="Magnuson J."/>
            <person name="Mondo S."/>
            <person name="Nolan M."/>
            <person name="Ohm R."/>
            <person name="Pangilinan J."/>
            <person name="Park H.-J."/>
            <person name="Ramirez L."/>
            <person name="Alfaro M."/>
            <person name="Sun H."/>
            <person name="Tritt A."/>
            <person name="Yoshinaga Y."/>
            <person name="Zwiers L.-H."/>
            <person name="Turgeon B."/>
            <person name="Goodwin S."/>
            <person name="Spatafora J."/>
            <person name="Crous P."/>
            <person name="Grigoriev I."/>
        </authorList>
    </citation>
    <scope>NUCLEOTIDE SEQUENCE</scope>
    <source>
        <strain evidence="5">ATCC 36951</strain>
    </source>
</reference>
<evidence type="ECO:0000256" key="2">
    <source>
        <dbReference type="SAM" id="Coils"/>
    </source>
</evidence>
<dbReference type="EMBL" id="ML993610">
    <property type="protein sequence ID" value="KAF2163072.1"/>
    <property type="molecule type" value="Genomic_DNA"/>
</dbReference>
<accession>A0A6A6CAY8</accession>
<dbReference type="CDD" id="cd21044">
    <property type="entry name" value="Rab11BD_RAB3IP_like"/>
    <property type="match status" value="1"/>
</dbReference>
<dbReference type="OrthoDB" id="1748564at2759"/>
<feature type="coiled-coil region" evidence="2">
    <location>
        <begin position="97"/>
        <end position="188"/>
    </location>
</feature>
<feature type="compositionally biased region" description="Polar residues" evidence="3">
    <location>
        <begin position="500"/>
        <end position="521"/>
    </location>
</feature>
<evidence type="ECO:0000256" key="3">
    <source>
        <dbReference type="SAM" id="MobiDB-lite"/>
    </source>
</evidence>
<dbReference type="Gene3D" id="6.10.140.910">
    <property type="match status" value="1"/>
</dbReference>
<evidence type="ECO:0000313" key="5">
    <source>
        <dbReference type="EMBL" id="KAF2163072.1"/>
    </source>
</evidence>
<evidence type="ECO:0000313" key="6">
    <source>
        <dbReference type="Proteomes" id="UP000799537"/>
    </source>
</evidence>
<dbReference type="SUPFAM" id="SSF144284">
    <property type="entry name" value="Sec2 N-terminal region"/>
    <property type="match status" value="1"/>
</dbReference>
<dbReference type="PANTHER" id="PTHR14430:SF0">
    <property type="entry name" value="SEC2P DOMAIN-CONTAINING PROTEIN"/>
    <property type="match status" value="1"/>
</dbReference>
<dbReference type="GeneID" id="54566992"/>
<feature type="region of interest" description="Disordered" evidence="3">
    <location>
        <begin position="472"/>
        <end position="521"/>
    </location>
</feature>
<dbReference type="InterPro" id="IPR040351">
    <property type="entry name" value="RAB3IL/RAB3IP/Sec2"/>
</dbReference>
<dbReference type="InterPro" id="IPR009449">
    <property type="entry name" value="Sec2_N"/>
</dbReference>
<dbReference type="Pfam" id="PF06428">
    <property type="entry name" value="Sec2p"/>
    <property type="match status" value="1"/>
</dbReference>
<feature type="domain" description="GDP/GTP exchange factor Sec2 N-terminal" evidence="4">
    <location>
        <begin position="47"/>
        <end position="185"/>
    </location>
</feature>
<dbReference type="PANTHER" id="PTHR14430">
    <property type="entry name" value="RABIN3-RELATED"/>
    <property type="match status" value="1"/>
</dbReference>
<feature type="compositionally biased region" description="Acidic residues" evidence="3">
    <location>
        <begin position="626"/>
        <end position="638"/>
    </location>
</feature>
<dbReference type="AlphaFoldDB" id="A0A6A6CAY8"/>
<dbReference type="RefSeq" id="XP_033663961.1">
    <property type="nucleotide sequence ID" value="XM_033813720.1"/>
</dbReference>
<keyword evidence="6" id="KW-1185">Reference proteome</keyword>
<keyword evidence="1 2" id="KW-0175">Coiled coil</keyword>
<gene>
    <name evidence="5" type="ORF">M409DRAFT_57748</name>
</gene>
<dbReference type="Proteomes" id="UP000799537">
    <property type="component" value="Unassembled WGS sequence"/>
</dbReference>
<organism evidence="5 6">
    <name type="scientific">Zasmidium cellare ATCC 36951</name>
    <dbReference type="NCBI Taxonomy" id="1080233"/>
    <lineage>
        <taxon>Eukaryota</taxon>
        <taxon>Fungi</taxon>
        <taxon>Dikarya</taxon>
        <taxon>Ascomycota</taxon>
        <taxon>Pezizomycotina</taxon>
        <taxon>Dothideomycetes</taxon>
        <taxon>Dothideomycetidae</taxon>
        <taxon>Mycosphaerellales</taxon>
        <taxon>Mycosphaerellaceae</taxon>
        <taxon>Zasmidium</taxon>
    </lineage>
</organism>
<evidence type="ECO:0000256" key="1">
    <source>
        <dbReference type="ARBA" id="ARBA00023054"/>
    </source>
</evidence>
<dbReference type="GO" id="GO:0070319">
    <property type="term" value="C:Golgi to plasma membrane transport vesicle"/>
    <property type="evidence" value="ECO:0007669"/>
    <property type="project" value="TreeGrafter"/>
</dbReference>
<feature type="region of interest" description="Disordered" evidence="3">
    <location>
        <begin position="264"/>
        <end position="289"/>
    </location>
</feature>
<feature type="region of interest" description="Disordered" evidence="3">
    <location>
        <begin position="1"/>
        <end position="26"/>
    </location>
</feature>
<feature type="compositionally biased region" description="Polar residues" evidence="3">
    <location>
        <begin position="1"/>
        <end position="18"/>
    </location>
</feature>
<dbReference type="Pfam" id="PF25555">
    <property type="entry name" value="RAB3A-like_C"/>
    <property type="match status" value="1"/>
</dbReference>
<protein>
    <recommendedName>
        <fullName evidence="4">GDP/GTP exchange factor Sec2 N-terminal domain-containing protein</fullName>
    </recommendedName>
</protein>
<dbReference type="GO" id="GO:0005085">
    <property type="term" value="F:guanyl-nucleotide exchange factor activity"/>
    <property type="evidence" value="ECO:0007669"/>
    <property type="project" value="InterPro"/>
</dbReference>
<proteinExistence type="predicted"/>